<dbReference type="InterPro" id="IPR036770">
    <property type="entry name" value="Ankyrin_rpt-contain_sf"/>
</dbReference>
<feature type="repeat" description="ANK" evidence="3">
    <location>
        <begin position="468"/>
        <end position="500"/>
    </location>
</feature>
<dbReference type="SUPFAM" id="SSF53383">
    <property type="entry name" value="PLP-dependent transferases"/>
    <property type="match status" value="1"/>
</dbReference>
<dbReference type="PRINTS" id="PR01415">
    <property type="entry name" value="ANKYRIN"/>
</dbReference>
<dbReference type="InterPro" id="IPR049704">
    <property type="entry name" value="Aminotrans_3_PPA_site"/>
</dbReference>
<organism evidence="4 5">
    <name type="scientific">Durusdinium trenchii</name>
    <dbReference type="NCBI Taxonomy" id="1381693"/>
    <lineage>
        <taxon>Eukaryota</taxon>
        <taxon>Sar</taxon>
        <taxon>Alveolata</taxon>
        <taxon>Dinophyceae</taxon>
        <taxon>Suessiales</taxon>
        <taxon>Symbiodiniaceae</taxon>
        <taxon>Durusdinium</taxon>
    </lineage>
</organism>
<dbReference type="PROSITE" id="PS00600">
    <property type="entry name" value="AA_TRANSFER_CLASS_3"/>
    <property type="match status" value="1"/>
</dbReference>
<protein>
    <submittedName>
        <fullName evidence="4">Uncharacterized protein</fullName>
    </submittedName>
</protein>
<dbReference type="SMART" id="SM00248">
    <property type="entry name" value="ANK"/>
    <property type="match status" value="7"/>
</dbReference>
<dbReference type="Proteomes" id="UP001642484">
    <property type="component" value="Unassembled WGS sequence"/>
</dbReference>
<dbReference type="Gene3D" id="3.40.640.10">
    <property type="entry name" value="Type I PLP-dependent aspartate aminotransferase-like (Major domain)"/>
    <property type="match status" value="2"/>
</dbReference>
<feature type="repeat" description="ANK" evidence="3">
    <location>
        <begin position="568"/>
        <end position="600"/>
    </location>
</feature>
<evidence type="ECO:0000256" key="3">
    <source>
        <dbReference type="PROSITE-ProRule" id="PRU00023"/>
    </source>
</evidence>
<dbReference type="InterPro" id="IPR002110">
    <property type="entry name" value="Ankyrin_rpt"/>
</dbReference>
<dbReference type="InterPro" id="IPR015424">
    <property type="entry name" value="PyrdxlP-dep_Trfase"/>
</dbReference>
<feature type="repeat" description="ANK" evidence="3">
    <location>
        <begin position="501"/>
        <end position="533"/>
    </location>
</feature>
<dbReference type="PROSITE" id="PS50088">
    <property type="entry name" value="ANK_REPEAT"/>
    <property type="match status" value="6"/>
</dbReference>
<dbReference type="Pfam" id="PF00202">
    <property type="entry name" value="Aminotran_3"/>
    <property type="match status" value="2"/>
</dbReference>
<comment type="similarity">
    <text evidence="1">Belongs to the class-III pyridoxal-phosphate-dependent aminotransferase family.</text>
</comment>
<gene>
    <name evidence="4" type="ORF">CCMP2556_LOCUS38849</name>
</gene>
<accession>A0ABP0PT69</accession>
<comment type="caution">
    <text evidence="4">The sequence shown here is derived from an EMBL/GenBank/DDBJ whole genome shotgun (WGS) entry which is preliminary data.</text>
</comment>
<dbReference type="InterPro" id="IPR015422">
    <property type="entry name" value="PyrdxlP-dep_Trfase_small"/>
</dbReference>
<dbReference type="Gene3D" id="3.90.1150.10">
    <property type="entry name" value="Aspartate Aminotransferase, domain 1"/>
    <property type="match status" value="1"/>
</dbReference>
<evidence type="ECO:0000256" key="1">
    <source>
        <dbReference type="ARBA" id="ARBA00008954"/>
    </source>
</evidence>
<dbReference type="PANTHER" id="PTHR43094:SF1">
    <property type="entry name" value="AMINOTRANSFERASE CLASS-III"/>
    <property type="match status" value="1"/>
</dbReference>
<name>A0ABP0PT69_9DINO</name>
<dbReference type="SUPFAM" id="SSF48403">
    <property type="entry name" value="Ankyrin repeat"/>
    <property type="match status" value="1"/>
</dbReference>
<evidence type="ECO:0000313" key="5">
    <source>
        <dbReference type="Proteomes" id="UP001642484"/>
    </source>
</evidence>
<proteinExistence type="inferred from homology"/>
<keyword evidence="5" id="KW-1185">Reference proteome</keyword>
<evidence type="ECO:0000313" key="4">
    <source>
        <dbReference type="EMBL" id="CAK9078798.1"/>
    </source>
</evidence>
<feature type="repeat" description="ANK" evidence="3">
    <location>
        <begin position="535"/>
        <end position="567"/>
    </location>
</feature>
<feature type="repeat" description="ANK" evidence="3">
    <location>
        <begin position="635"/>
        <end position="667"/>
    </location>
</feature>
<dbReference type="Gene3D" id="1.25.40.20">
    <property type="entry name" value="Ankyrin repeat-containing domain"/>
    <property type="match status" value="2"/>
</dbReference>
<reference evidence="4 5" key="1">
    <citation type="submission" date="2024-02" db="EMBL/GenBank/DDBJ databases">
        <authorList>
            <person name="Chen Y."/>
            <person name="Shah S."/>
            <person name="Dougan E. K."/>
            <person name="Thang M."/>
            <person name="Chan C."/>
        </authorList>
    </citation>
    <scope>NUCLEOTIDE SEQUENCE [LARGE SCALE GENOMIC DNA]</scope>
</reference>
<keyword evidence="3" id="KW-0040">ANK repeat</keyword>
<dbReference type="PROSITE" id="PS50297">
    <property type="entry name" value="ANK_REP_REGION"/>
    <property type="match status" value="6"/>
</dbReference>
<dbReference type="PANTHER" id="PTHR43094">
    <property type="entry name" value="AMINOTRANSFERASE"/>
    <property type="match status" value="1"/>
</dbReference>
<dbReference type="Pfam" id="PF12796">
    <property type="entry name" value="Ank_2"/>
    <property type="match status" value="3"/>
</dbReference>
<dbReference type="InterPro" id="IPR015421">
    <property type="entry name" value="PyrdxlP-dep_Trfase_major"/>
</dbReference>
<feature type="repeat" description="ANK" evidence="3">
    <location>
        <begin position="602"/>
        <end position="634"/>
    </location>
</feature>
<sequence>MLSWSNSSPVKDLPVFERSEGVYLYDSNGKRYLDWTSQAVCVNLGYTVPESIKDRAEFGSEKSVLASLEGPYGAQDPGAQGESGYGGLGLAPVRAKLARLMAEICPGDLNGFLFPSGGGEANEAAIRMARLYTGKQKIFTQYRSYHGGSTSSLGATGDFRRRFTESNTHGFVKFFNPQPSGFSWGSTDQSATRRTLATLEDQILAEGPDTIAAIMVESRELGESEMDCFGVDCGSSIVGAGGVLVPPEGYIEGVRSLCDKYDILMICDEVMVGFGRTGHFFAFQHFEGVIPDMVTSAKGLTGSYLPLSMVGVRQKIKNYFWEKPVGWGATYHAHPVAVACAYETVKYMLKDFSSEMLRISWATSGETLASWKADEVEGTAVKFLKQRLAEQIGVSRFRQRWFSHDYTEFQDDDELTLDLDVQVIVLDFMTPLPEDRMQLALACAANGSLVLEALLRDRCLPPDAADECGQTALQVAASKGHLDCMSLLLEAGADQNKQDSLGQTALHLASEAGRQEAVQLLLENGAESELVAGYDEETPLHLAALAGCTEVVRLLLEHGADRDCVTINGEAALHLAAKASEVEVVRLLLEDGDDKDKAQSLSGATALHLAAGYGSAEVVELLLEAKADQDKTALCGKTALHEAAEVGQLKVVRLLLQAAVDMNKVTRSGTTALQLALVFGHQEVAELLQTHAELESLGAEWKTSGVVPQ</sequence>
<keyword evidence="2" id="KW-0663">Pyridoxal phosphate</keyword>
<dbReference type="EMBL" id="CAXAMN010023584">
    <property type="protein sequence ID" value="CAK9078798.1"/>
    <property type="molecule type" value="Genomic_DNA"/>
</dbReference>
<evidence type="ECO:0000256" key="2">
    <source>
        <dbReference type="ARBA" id="ARBA00022898"/>
    </source>
</evidence>
<dbReference type="InterPro" id="IPR005814">
    <property type="entry name" value="Aminotrans_3"/>
</dbReference>